<accession>A0A7X0MXV1</accession>
<gene>
    <name evidence="3" type="ORF">HNR48_002664</name>
</gene>
<dbReference type="AlphaFoldDB" id="A0A7X0MXV1"/>
<evidence type="ECO:0008006" key="5">
    <source>
        <dbReference type="Google" id="ProtNLM"/>
    </source>
</evidence>
<feature type="region of interest" description="Disordered" evidence="1">
    <location>
        <begin position="37"/>
        <end position="60"/>
    </location>
</feature>
<dbReference type="EMBL" id="JACHHT010000002">
    <property type="protein sequence ID" value="MBB6522379.1"/>
    <property type="molecule type" value="Genomic_DNA"/>
</dbReference>
<keyword evidence="4" id="KW-1185">Reference proteome</keyword>
<comment type="caution">
    <text evidence="3">The sequence shown here is derived from an EMBL/GenBank/DDBJ whole genome shotgun (WGS) entry which is preliminary data.</text>
</comment>
<name>A0A7X0MXV1_9GAMM</name>
<feature type="signal peptide" evidence="2">
    <location>
        <begin position="1"/>
        <end position="24"/>
    </location>
</feature>
<organism evidence="3 4">
    <name type="scientific">Pseudoteredinibacter isoporae</name>
    <dbReference type="NCBI Taxonomy" id="570281"/>
    <lineage>
        <taxon>Bacteria</taxon>
        <taxon>Pseudomonadati</taxon>
        <taxon>Pseudomonadota</taxon>
        <taxon>Gammaproteobacteria</taxon>
        <taxon>Cellvibrionales</taxon>
        <taxon>Cellvibrionaceae</taxon>
        <taxon>Pseudoteredinibacter</taxon>
    </lineage>
</organism>
<sequence length="426" mass="48155">MPSKTGPLSRLLLCSLLCSAASLAYSEVEFANETAIEDKQTTSDTVETPENKQEPLPTGAELPLPAEAKAQLDELENRLATLHEESGNFSIASGEVLLEMAKVYQGARQYEEAGKLLRQAMQVQRINHGLYSEQQMPAAKLLVENLVAAGQWSDAREKQEFRHWLANRYLTEKPDEHLKMLLSLAQWQLHAYVFTGRIDDSHVAAAQTLYQQYFKIYKEQSAHPHDQEDLAKVLQGFIASNYFLLKNREKEGSSGFSVVAGPNDPQLQQQQELEALRSSVFVSGKKVLKSMLTEASNDKEKIKQLTLSGDWFLLFGKFNTARKLYLEARTLANAEGMPPLFQSPVVIPELPEWEETFTPGHERAHIIATFDIGRDGSARNIRLEESHTKLRGKVKRQLRKTHFRPALNEDGRFVISRDVQQSFSFP</sequence>
<proteinExistence type="predicted"/>
<keyword evidence="2" id="KW-0732">Signal</keyword>
<dbReference type="RefSeq" id="WP_166846011.1">
    <property type="nucleotide sequence ID" value="NZ_JAAONY010000002.1"/>
</dbReference>
<evidence type="ECO:0000313" key="4">
    <source>
        <dbReference type="Proteomes" id="UP000528457"/>
    </source>
</evidence>
<reference evidence="3 4" key="1">
    <citation type="submission" date="2020-08" db="EMBL/GenBank/DDBJ databases">
        <title>Genomic Encyclopedia of Type Strains, Phase IV (KMG-IV): sequencing the most valuable type-strain genomes for metagenomic binning, comparative biology and taxonomic classification.</title>
        <authorList>
            <person name="Goeker M."/>
        </authorList>
    </citation>
    <scope>NUCLEOTIDE SEQUENCE [LARGE SCALE GENOMIC DNA]</scope>
    <source>
        <strain evidence="3 4">DSM 22368</strain>
    </source>
</reference>
<protein>
    <recommendedName>
        <fullName evidence="5">TonB C-terminal domain-containing protein</fullName>
    </recommendedName>
</protein>
<evidence type="ECO:0000256" key="2">
    <source>
        <dbReference type="SAM" id="SignalP"/>
    </source>
</evidence>
<feature type="chain" id="PRO_5030864291" description="TonB C-terminal domain-containing protein" evidence="2">
    <location>
        <begin position="25"/>
        <end position="426"/>
    </location>
</feature>
<dbReference type="Proteomes" id="UP000528457">
    <property type="component" value="Unassembled WGS sequence"/>
</dbReference>
<evidence type="ECO:0000313" key="3">
    <source>
        <dbReference type="EMBL" id="MBB6522379.1"/>
    </source>
</evidence>
<evidence type="ECO:0000256" key="1">
    <source>
        <dbReference type="SAM" id="MobiDB-lite"/>
    </source>
</evidence>
<dbReference type="InParanoid" id="A0A7X0MXV1"/>